<evidence type="ECO:0000313" key="1">
    <source>
        <dbReference type="Proteomes" id="UP000887574"/>
    </source>
</evidence>
<reference evidence="2" key="1">
    <citation type="submission" date="2022-11" db="UniProtKB">
        <authorList>
            <consortium name="WormBaseParasite"/>
        </authorList>
    </citation>
    <scope>IDENTIFICATION</scope>
</reference>
<dbReference type="WBParaSite" id="jg26447">
    <property type="protein sequence ID" value="jg26447"/>
    <property type="gene ID" value="jg26447"/>
</dbReference>
<keyword evidence="1" id="KW-1185">Reference proteome</keyword>
<evidence type="ECO:0000313" key="2">
    <source>
        <dbReference type="WBParaSite" id="jg26447"/>
    </source>
</evidence>
<dbReference type="Proteomes" id="UP000887574">
    <property type="component" value="Unplaced"/>
</dbReference>
<proteinExistence type="predicted"/>
<dbReference type="AlphaFoldDB" id="A0A915E3X9"/>
<sequence>MNLDAFASGIEAPPFNKFCNAVLYSVLPMQSVPADHREGASSAIKNYYFWKDRRQHSSTSRECGGMTSGLV</sequence>
<organism evidence="1 2">
    <name type="scientific">Ditylenchus dipsaci</name>
    <dbReference type="NCBI Taxonomy" id="166011"/>
    <lineage>
        <taxon>Eukaryota</taxon>
        <taxon>Metazoa</taxon>
        <taxon>Ecdysozoa</taxon>
        <taxon>Nematoda</taxon>
        <taxon>Chromadorea</taxon>
        <taxon>Rhabditida</taxon>
        <taxon>Tylenchina</taxon>
        <taxon>Tylenchomorpha</taxon>
        <taxon>Sphaerularioidea</taxon>
        <taxon>Anguinidae</taxon>
        <taxon>Anguininae</taxon>
        <taxon>Ditylenchus</taxon>
    </lineage>
</organism>
<name>A0A915E3X9_9BILA</name>
<accession>A0A915E3X9</accession>
<protein>
    <submittedName>
        <fullName evidence="2">Uncharacterized protein</fullName>
    </submittedName>
</protein>